<sequence length="139" mass="15992">GRGWQSSYQTEDRERAEQVCREQGTDYEWLDDGCLKTTTKILPAIRLDERTGKKTWFNAIVAAYTGWSDKRNDGKKAVTFADGEMMNEKDIQKCATILDESSVSFTWKKGDVLLIDNRQVLHARKSFEPPRRILAALFQ</sequence>
<feature type="non-terminal residue" evidence="3">
    <location>
        <position position="1"/>
    </location>
</feature>
<dbReference type="InterPro" id="IPR050411">
    <property type="entry name" value="AlphaKG_dependent_hydroxylases"/>
</dbReference>
<feature type="domain" description="TauD/TfdA-like" evidence="2">
    <location>
        <begin position="31"/>
        <end position="134"/>
    </location>
</feature>
<evidence type="ECO:0000259" key="2">
    <source>
        <dbReference type="Pfam" id="PF02668"/>
    </source>
</evidence>
<dbReference type="PANTHER" id="PTHR10696:SF21">
    <property type="entry name" value="TAUD_TFDA-LIKE DOMAIN-CONTAINING PROTEIN"/>
    <property type="match status" value="1"/>
</dbReference>
<dbReference type="InterPro" id="IPR003819">
    <property type="entry name" value="TauD/TfdA-like"/>
</dbReference>
<comment type="caution">
    <text evidence="3">The sequence shown here is derived from an EMBL/GenBank/DDBJ whole genome shotgun (WGS) entry which is preliminary data.</text>
</comment>
<dbReference type="EMBL" id="CAJOAX010046887">
    <property type="protein sequence ID" value="CAF4300378.1"/>
    <property type="molecule type" value="Genomic_DNA"/>
</dbReference>
<organism evidence="3 4">
    <name type="scientific">Rotaria sordida</name>
    <dbReference type="NCBI Taxonomy" id="392033"/>
    <lineage>
        <taxon>Eukaryota</taxon>
        <taxon>Metazoa</taxon>
        <taxon>Spiralia</taxon>
        <taxon>Gnathifera</taxon>
        <taxon>Rotifera</taxon>
        <taxon>Eurotatoria</taxon>
        <taxon>Bdelloidea</taxon>
        <taxon>Philodinida</taxon>
        <taxon>Philodinidae</taxon>
        <taxon>Rotaria</taxon>
    </lineage>
</organism>
<proteinExistence type="predicted"/>
<protein>
    <recommendedName>
        <fullName evidence="2">TauD/TfdA-like domain-containing protein</fullName>
    </recommendedName>
</protein>
<dbReference type="GO" id="GO:0016491">
    <property type="term" value="F:oxidoreductase activity"/>
    <property type="evidence" value="ECO:0007669"/>
    <property type="project" value="UniProtKB-KW"/>
</dbReference>
<dbReference type="InterPro" id="IPR042098">
    <property type="entry name" value="TauD-like_sf"/>
</dbReference>
<dbReference type="Pfam" id="PF02668">
    <property type="entry name" value="TauD"/>
    <property type="match status" value="1"/>
</dbReference>
<name>A0A820I1U9_9BILA</name>
<evidence type="ECO:0000313" key="3">
    <source>
        <dbReference type="EMBL" id="CAF4300378.1"/>
    </source>
</evidence>
<evidence type="ECO:0000313" key="4">
    <source>
        <dbReference type="Proteomes" id="UP000663823"/>
    </source>
</evidence>
<dbReference type="Proteomes" id="UP000663823">
    <property type="component" value="Unassembled WGS sequence"/>
</dbReference>
<dbReference type="AlphaFoldDB" id="A0A820I1U9"/>
<keyword evidence="1" id="KW-0560">Oxidoreductase</keyword>
<accession>A0A820I1U9</accession>
<dbReference type="Gene3D" id="3.60.130.10">
    <property type="entry name" value="Clavaminate synthase-like"/>
    <property type="match status" value="1"/>
</dbReference>
<evidence type="ECO:0000256" key="1">
    <source>
        <dbReference type="ARBA" id="ARBA00023002"/>
    </source>
</evidence>
<dbReference type="SUPFAM" id="SSF51197">
    <property type="entry name" value="Clavaminate synthase-like"/>
    <property type="match status" value="1"/>
</dbReference>
<reference evidence="3" key="1">
    <citation type="submission" date="2021-02" db="EMBL/GenBank/DDBJ databases">
        <authorList>
            <person name="Nowell W R."/>
        </authorList>
    </citation>
    <scope>NUCLEOTIDE SEQUENCE</scope>
</reference>
<gene>
    <name evidence="3" type="ORF">OTI717_LOCUS42027</name>
</gene>
<dbReference type="PANTHER" id="PTHR10696">
    <property type="entry name" value="GAMMA-BUTYROBETAINE HYDROXYLASE-RELATED"/>
    <property type="match status" value="1"/>
</dbReference>